<evidence type="ECO:0000259" key="7">
    <source>
        <dbReference type="PROSITE" id="PS50850"/>
    </source>
</evidence>
<keyword evidence="4 6" id="KW-1133">Transmembrane helix</keyword>
<evidence type="ECO:0000313" key="9">
    <source>
        <dbReference type="Proteomes" id="UP000187209"/>
    </source>
</evidence>
<evidence type="ECO:0000256" key="3">
    <source>
        <dbReference type="ARBA" id="ARBA00022692"/>
    </source>
</evidence>
<feature type="transmembrane region" description="Helical" evidence="6">
    <location>
        <begin position="280"/>
        <end position="301"/>
    </location>
</feature>
<feature type="transmembrane region" description="Helical" evidence="6">
    <location>
        <begin position="116"/>
        <end position="135"/>
    </location>
</feature>
<feature type="transmembrane region" description="Helical" evidence="6">
    <location>
        <begin position="91"/>
        <end position="110"/>
    </location>
</feature>
<dbReference type="PROSITE" id="PS50850">
    <property type="entry name" value="MFS"/>
    <property type="match status" value="1"/>
</dbReference>
<comment type="subcellular location">
    <subcellularLocation>
        <location evidence="1">Membrane</location>
        <topology evidence="1">Multi-pass membrane protein</topology>
    </subcellularLocation>
</comment>
<evidence type="ECO:0000256" key="1">
    <source>
        <dbReference type="ARBA" id="ARBA00004141"/>
    </source>
</evidence>
<proteinExistence type="predicted"/>
<dbReference type="GO" id="GO:0016020">
    <property type="term" value="C:membrane"/>
    <property type="evidence" value="ECO:0007669"/>
    <property type="project" value="UniProtKB-SubCell"/>
</dbReference>
<evidence type="ECO:0000256" key="5">
    <source>
        <dbReference type="ARBA" id="ARBA00023136"/>
    </source>
</evidence>
<evidence type="ECO:0000313" key="8">
    <source>
        <dbReference type="EMBL" id="OMJ86072.1"/>
    </source>
</evidence>
<accession>A0A1R2CAQ3</accession>
<evidence type="ECO:0000256" key="2">
    <source>
        <dbReference type="ARBA" id="ARBA00022448"/>
    </source>
</evidence>
<feature type="transmembrane region" description="Helical" evidence="6">
    <location>
        <begin position="56"/>
        <end position="79"/>
    </location>
</feature>
<dbReference type="Proteomes" id="UP000187209">
    <property type="component" value="Unassembled WGS sequence"/>
</dbReference>
<dbReference type="OrthoDB" id="4139357at2759"/>
<keyword evidence="3 6" id="KW-0812">Transmembrane</keyword>
<keyword evidence="2" id="KW-0813">Transport</keyword>
<keyword evidence="9" id="KW-1185">Reference proteome</keyword>
<feature type="transmembrane region" description="Helical" evidence="6">
    <location>
        <begin position="313"/>
        <end position="332"/>
    </location>
</feature>
<dbReference type="SUPFAM" id="SSF103473">
    <property type="entry name" value="MFS general substrate transporter"/>
    <property type="match status" value="1"/>
</dbReference>
<keyword evidence="5 6" id="KW-0472">Membrane</keyword>
<feature type="transmembrane region" description="Helical" evidence="6">
    <location>
        <begin position="402"/>
        <end position="421"/>
    </location>
</feature>
<feature type="transmembrane region" description="Helical" evidence="6">
    <location>
        <begin position="368"/>
        <end position="390"/>
    </location>
</feature>
<dbReference type="InterPro" id="IPR005828">
    <property type="entry name" value="MFS_sugar_transport-like"/>
</dbReference>
<dbReference type="EMBL" id="MPUH01000217">
    <property type="protein sequence ID" value="OMJ86072.1"/>
    <property type="molecule type" value="Genomic_DNA"/>
</dbReference>
<sequence length="462" mass="51309">MEKNRAYSVLELIGWGKYNRFIFIQCGLAWSTFNIWFVNIGYIIQGITKEWNIDTFQAGIIGSFFQFGLLSGCLLWGFIGNKYGRMKAFKNTAVIASIGSILLTLSPNPFVVAGGLYVLGFGLAGEMAIGGIVFYEFCPPSKRYYMTLLSLFLSVGSTLTTVIALLVSLLNSSPFYNWRIIVAISSVFEILTMIFRFFMHETPAFLISQNKQLAANRLLSTISMINTGKALDEPGDSASVNPNEFTKEIGNEDEQEDKQKLIVKKENPIAVLFKVPLRKVTFTIGAVYFLAAAGLSGYLYFMPEFLSEFSTSTAYMIIVVQQVCGVPGCLMNSWIVETRLGRRYATLISYFFSGVFIFIFGFNNDFWFVLIISSVAFLFVMSGYSSMMTIAPESYPTSSRMYGMTALTVCSRSGGMLSPIITGYLLEIPNGKIISFILFFASFALAGILILLVKETKGKKTG</sequence>
<feature type="domain" description="Major facilitator superfamily (MFS) profile" evidence="7">
    <location>
        <begin position="20"/>
        <end position="459"/>
    </location>
</feature>
<dbReference type="PANTHER" id="PTHR23511:SF5">
    <property type="entry name" value="MAJOR FACILITATOR-TYPE TRANSPORTER HXNZ-RELATED"/>
    <property type="match status" value="1"/>
</dbReference>
<dbReference type="InterPro" id="IPR020846">
    <property type="entry name" value="MFS_dom"/>
</dbReference>
<feature type="transmembrane region" description="Helical" evidence="6">
    <location>
        <begin position="433"/>
        <end position="453"/>
    </location>
</feature>
<protein>
    <recommendedName>
        <fullName evidence="7">Major facilitator superfamily (MFS) profile domain-containing protein</fullName>
    </recommendedName>
</protein>
<name>A0A1R2CAQ3_9CILI</name>
<evidence type="ECO:0000256" key="6">
    <source>
        <dbReference type="SAM" id="Phobius"/>
    </source>
</evidence>
<organism evidence="8 9">
    <name type="scientific">Stentor coeruleus</name>
    <dbReference type="NCBI Taxonomy" id="5963"/>
    <lineage>
        <taxon>Eukaryota</taxon>
        <taxon>Sar</taxon>
        <taxon>Alveolata</taxon>
        <taxon>Ciliophora</taxon>
        <taxon>Postciliodesmatophora</taxon>
        <taxon>Heterotrichea</taxon>
        <taxon>Heterotrichida</taxon>
        <taxon>Stentoridae</taxon>
        <taxon>Stentor</taxon>
    </lineage>
</organism>
<dbReference type="AlphaFoldDB" id="A0A1R2CAQ3"/>
<dbReference type="PANTHER" id="PTHR23511">
    <property type="entry name" value="SYNAPTIC VESICLE GLYCOPROTEIN 2"/>
    <property type="match status" value="1"/>
</dbReference>
<feature type="transmembrane region" description="Helical" evidence="6">
    <location>
        <begin position="147"/>
        <end position="170"/>
    </location>
</feature>
<feature type="transmembrane region" description="Helical" evidence="6">
    <location>
        <begin position="21"/>
        <end position="44"/>
    </location>
</feature>
<evidence type="ECO:0000256" key="4">
    <source>
        <dbReference type="ARBA" id="ARBA00022989"/>
    </source>
</evidence>
<dbReference type="GO" id="GO:0022857">
    <property type="term" value="F:transmembrane transporter activity"/>
    <property type="evidence" value="ECO:0007669"/>
    <property type="project" value="InterPro"/>
</dbReference>
<dbReference type="InterPro" id="IPR036259">
    <property type="entry name" value="MFS_trans_sf"/>
</dbReference>
<gene>
    <name evidence="8" type="ORF">SteCoe_12510</name>
</gene>
<feature type="transmembrane region" description="Helical" evidence="6">
    <location>
        <begin position="344"/>
        <end position="362"/>
    </location>
</feature>
<feature type="transmembrane region" description="Helical" evidence="6">
    <location>
        <begin position="176"/>
        <end position="198"/>
    </location>
</feature>
<dbReference type="Pfam" id="PF00083">
    <property type="entry name" value="Sugar_tr"/>
    <property type="match status" value="1"/>
</dbReference>
<dbReference type="Gene3D" id="1.20.1250.20">
    <property type="entry name" value="MFS general substrate transporter like domains"/>
    <property type="match status" value="1"/>
</dbReference>
<reference evidence="8 9" key="1">
    <citation type="submission" date="2016-11" db="EMBL/GenBank/DDBJ databases">
        <title>The macronuclear genome of Stentor coeruleus: a giant cell with tiny introns.</title>
        <authorList>
            <person name="Slabodnick M."/>
            <person name="Ruby J.G."/>
            <person name="Reiff S.B."/>
            <person name="Swart E.C."/>
            <person name="Gosai S."/>
            <person name="Prabakaran S."/>
            <person name="Witkowska E."/>
            <person name="Larue G.E."/>
            <person name="Fisher S."/>
            <person name="Freeman R.M."/>
            <person name="Gunawardena J."/>
            <person name="Chu W."/>
            <person name="Stover N.A."/>
            <person name="Gregory B.D."/>
            <person name="Nowacki M."/>
            <person name="Derisi J."/>
            <person name="Roy S.W."/>
            <person name="Marshall W.F."/>
            <person name="Sood P."/>
        </authorList>
    </citation>
    <scope>NUCLEOTIDE SEQUENCE [LARGE SCALE GENOMIC DNA]</scope>
    <source>
        <strain evidence="8">WM001</strain>
    </source>
</reference>
<comment type="caution">
    <text evidence="8">The sequence shown here is derived from an EMBL/GenBank/DDBJ whole genome shotgun (WGS) entry which is preliminary data.</text>
</comment>